<dbReference type="Gene3D" id="1.10.3730.20">
    <property type="match status" value="1"/>
</dbReference>
<dbReference type="InterPro" id="IPR050638">
    <property type="entry name" value="AA-Vitamin_Transporters"/>
</dbReference>
<comment type="subcellular location">
    <subcellularLocation>
        <location evidence="1">Membrane</location>
        <topology evidence="1">Multi-pass membrane protein</topology>
    </subcellularLocation>
</comment>
<evidence type="ECO:0000313" key="9">
    <source>
        <dbReference type="Proteomes" id="UP000025061"/>
    </source>
</evidence>
<dbReference type="Proteomes" id="UP000025061">
    <property type="component" value="Unassembled WGS sequence"/>
</dbReference>
<evidence type="ECO:0000256" key="5">
    <source>
        <dbReference type="ARBA" id="ARBA00023136"/>
    </source>
</evidence>
<evidence type="ECO:0000256" key="4">
    <source>
        <dbReference type="ARBA" id="ARBA00022989"/>
    </source>
</evidence>
<keyword evidence="3 6" id="KW-0812">Transmembrane</keyword>
<dbReference type="OrthoDB" id="7165334at2"/>
<dbReference type="SUPFAM" id="SSF103481">
    <property type="entry name" value="Multidrug resistance efflux transporter EmrE"/>
    <property type="match status" value="2"/>
</dbReference>
<feature type="transmembrane region" description="Helical" evidence="6">
    <location>
        <begin position="115"/>
        <end position="133"/>
    </location>
</feature>
<keyword evidence="4 6" id="KW-1133">Transmembrane helix</keyword>
<dbReference type="PATRIC" id="fig|1280951.3.peg.1169"/>
<feature type="domain" description="EamA" evidence="7">
    <location>
        <begin position="7"/>
        <end position="132"/>
    </location>
</feature>
<comment type="similarity">
    <text evidence="2">Belongs to the EamA transporter family.</text>
</comment>
<gene>
    <name evidence="8" type="ORF">HHI_05785</name>
</gene>
<feature type="transmembrane region" description="Helical" evidence="6">
    <location>
        <begin position="262"/>
        <end position="280"/>
    </location>
</feature>
<accession>A0A059FYX3</accession>
<dbReference type="EMBL" id="ARYI01000003">
    <property type="protein sequence ID" value="KCZ95643.1"/>
    <property type="molecule type" value="Genomic_DNA"/>
</dbReference>
<comment type="caution">
    <text evidence="8">The sequence shown here is derived from an EMBL/GenBank/DDBJ whole genome shotgun (WGS) entry which is preliminary data.</text>
</comment>
<evidence type="ECO:0000256" key="2">
    <source>
        <dbReference type="ARBA" id="ARBA00007362"/>
    </source>
</evidence>
<dbReference type="AlphaFoldDB" id="A0A059FYX3"/>
<feature type="transmembrane region" description="Helical" evidence="6">
    <location>
        <begin position="139"/>
        <end position="160"/>
    </location>
</feature>
<evidence type="ECO:0000256" key="3">
    <source>
        <dbReference type="ARBA" id="ARBA00022692"/>
    </source>
</evidence>
<feature type="transmembrane region" description="Helical" evidence="6">
    <location>
        <begin position="33"/>
        <end position="54"/>
    </location>
</feature>
<feature type="transmembrane region" description="Helical" evidence="6">
    <location>
        <begin position="236"/>
        <end position="256"/>
    </location>
</feature>
<dbReference type="RefSeq" id="WP_011645511.1">
    <property type="nucleotide sequence ID" value="NZ_ARYI01000003.1"/>
</dbReference>
<evidence type="ECO:0000259" key="7">
    <source>
        <dbReference type="Pfam" id="PF00892"/>
    </source>
</evidence>
<evidence type="ECO:0000256" key="1">
    <source>
        <dbReference type="ARBA" id="ARBA00004141"/>
    </source>
</evidence>
<dbReference type="PANTHER" id="PTHR32322">
    <property type="entry name" value="INNER MEMBRANE TRANSPORTER"/>
    <property type="match status" value="1"/>
</dbReference>
<dbReference type="GO" id="GO:0016020">
    <property type="term" value="C:membrane"/>
    <property type="evidence" value="ECO:0007669"/>
    <property type="project" value="UniProtKB-SubCell"/>
</dbReference>
<evidence type="ECO:0000313" key="8">
    <source>
        <dbReference type="EMBL" id="KCZ95643.1"/>
    </source>
</evidence>
<dbReference type="Pfam" id="PF00892">
    <property type="entry name" value="EamA"/>
    <property type="match status" value="2"/>
</dbReference>
<keyword evidence="5 6" id="KW-0472">Membrane</keyword>
<proteinExistence type="inferred from homology"/>
<feature type="domain" description="EamA" evidence="7">
    <location>
        <begin position="142"/>
        <end position="279"/>
    </location>
</feature>
<dbReference type="InterPro" id="IPR037185">
    <property type="entry name" value="EmrE-like"/>
</dbReference>
<organism evidence="8 9">
    <name type="scientific">Hyphomonas hirschiana VP5</name>
    <dbReference type="NCBI Taxonomy" id="1280951"/>
    <lineage>
        <taxon>Bacteria</taxon>
        <taxon>Pseudomonadati</taxon>
        <taxon>Pseudomonadota</taxon>
        <taxon>Alphaproteobacteria</taxon>
        <taxon>Hyphomonadales</taxon>
        <taxon>Hyphomonadaceae</taxon>
        <taxon>Hyphomonas</taxon>
    </lineage>
</organism>
<evidence type="ECO:0000256" key="6">
    <source>
        <dbReference type="SAM" id="Phobius"/>
    </source>
</evidence>
<keyword evidence="9" id="KW-1185">Reference proteome</keyword>
<name>A0A059FYX3_9PROT</name>
<feature type="transmembrane region" description="Helical" evidence="6">
    <location>
        <begin position="172"/>
        <end position="191"/>
    </location>
</feature>
<dbReference type="PANTHER" id="PTHR32322:SF2">
    <property type="entry name" value="EAMA DOMAIN-CONTAINING PROTEIN"/>
    <property type="match status" value="1"/>
</dbReference>
<feature type="transmembrane region" description="Helical" evidence="6">
    <location>
        <begin position="88"/>
        <end position="108"/>
    </location>
</feature>
<dbReference type="InterPro" id="IPR000620">
    <property type="entry name" value="EamA_dom"/>
</dbReference>
<reference evidence="8 9" key="1">
    <citation type="submission" date="2013-04" db="EMBL/GenBank/DDBJ databases">
        <title>Hyphomonas hirschiana VP5 Genome Sequencing.</title>
        <authorList>
            <person name="Lai Q."/>
            <person name="Shao Z."/>
        </authorList>
    </citation>
    <scope>NUCLEOTIDE SEQUENCE [LARGE SCALE GENOMIC DNA]</scope>
    <source>
        <strain evidence="8 9">VP5</strain>
    </source>
</reference>
<protein>
    <recommendedName>
        <fullName evidence="7">EamA domain-containing protein</fullName>
    </recommendedName>
</protein>
<feature type="transmembrane region" description="Helical" evidence="6">
    <location>
        <begin position="63"/>
        <end position="82"/>
    </location>
</feature>
<sequence length="300" mass="32239">MAIRDFILLCAVCLVWGLNLVVTRWAVADMAIPPIFFAALRFLGVAVCLVPFLFPRPPNLRTLFFVSIMIGSVHFSLLFIGLQHADASAAAVTGQLGVPFSTLMSMLFLGEVIRWRRAIGITLAFLGVIIIALDPANFSVSFGLLYIIASAFIGSAGGIVMKRMPQISGLRMQAWVGLFSFAPLFALSFAIEENQLATYIDGGWMVWAASAFAILGVSVFGHSAFYTLLKKYDVSLLSPLTLMTPIWGVIFGIALLNEPLTPRLILGAIVSLSGVLVIALRPNEKMPEAALGKKAGAGDS</sequence>
<feature type="transmembrane region" description="Helical" evidence="6">
    <location>
        <begin position="203"/>
        <end position="229"/>
    </location>
</feature>